<keyword evidence="1" id="KW-1133">Transmembrane helix</keyword>
<dbReference type="EMBL" id="JAEUWV010000011">
    <property type="protein sequence ID" value="MCO6394866.1"/>
    <property type="molecule type" value="Genomic_DNA"/>
</dbReference>
<dbReference type="Proteomes" id="UP001205920">
    <property type="component" value="Unassembled WGS sequence"/>
</dbReference>
<protein>
    <submittedName>
        <fullName evidence="2">DUF3068 domain-containing protein</fullName>
    </submittedName>
</protein>
<comment type="caution">
    <text evidence="2">The sequence shown here is derived from an EMBL/GenBank/DDBJ whole genome shotgun (WGS) entry which is preliminary data.</text>
</comment>
<gene>
    <name evidence="2" type="ORF">JMN37_07760</name>
</gene>
<reference evidence="2 3" key="1">
    <citation type="submission" date="2021-01" db="EMBL/GenBank/DDBJ databases">
        <title>Identification and Characterization of Corynebacterium sp.</title>
        <authorList>
            <person name="Luo Q."/>
            <person name="Qu P."/>
            <person name="Chen Q."/>
        </authorList>
    </citation>
    <scope>NUCLEOTIDE SEQUENCE [LARGE SCALE GENOMIC DNA]</scope>
    <source>
        <strain evidence="2 3">MC-18</strain>
    </source>
</reference>
<accession>A0AAW5HYJ1</accession>
<proteinExistence type="predicted"/>
<sequence>MALNFLSPLIINHQRVLAPTESTLLFDGPSALTRTLLITEGPSEENPKKQALTMSATVRNEGAVIAEDSFEVNPASAYPTSGRQGLGYVLPYNPERRSYPFYDPLADLVVPLDYLGAGWVAGLETYRYTATIDVPEYHAERTIDVERRTGRLLDESWTITRGPLQGLYTLSDESKSAAASAALHDVHILKSLQVMAFVTRLVSALALFYAFVLLVRRRRD</sequence>
<organism evidence="2 3">
    <name type="scientific">Corynebacterium lipophilum</name>
    <dbReference type="NCBI Taxonomy" id="2804918"/>
    <lineage>
        <taxon>Bacteria</taxon>
        <taxon>Bacillati</taxon>
        <taxon>Actinomycetota</taxon>
        <taxon>Actinomycetes</taxon>
        <taxon>Mycobacteriales</taxon>
        <taxon>Corynebacteriaceae</taxon>
        <taxon>Corynebacterium</taxon>
    </lineage>
</organism>
<keyword evidence="3" id="KW-1185">Reference proteome</keyword>
<feature type="transmembrane region" description="Helical" evidence="1">
    <location>
        <begin position="194"/>
        <end position="215"/>
    </location>
</feature>
<keyword evidence="1" id="KW-0472">Membrane</keyword>
<dbReference type="AlphaFoldDB" id="A0AAW5HYJ1"/>
<evidence type="ECO:0000256" key="1">
    <source>
        <dbReference type="SAM" id="Phobius"/>
    </source>
</evidence>
<evidence type="ECO:0000313" key="2">
    <source>
        <dbReference type="EMBL" id="MCO6394866.1"/>
    </source>
</evidence>
<dbReference type="Pfam" id="PF11271">
    <property type="entry name" value="PorA"/>
    <property type="match status" value="1"/>
</dbReference>
<evidence type="ECO:0000313" key="3">
    <source>
        <dbReference type="Proteomes" id="UP001205920"/>
    </source>
</evidence>
<dbReference type="InterPro" id="IPR021424">
    <property type="entry name" value="PorA"/>
</dbReference>
<name>A0AAW5HYJ1_9CORY</name>
<keyword evidence="1" id="KW-0812">Transmembrane</keyword>